<comment type="caution">
    <text evidence="2">The sequence shown here is derived from an EMBL/GenBank/DDBJ whole genome shotgun (WGS) entry which is preliminary data.</text>
</comment>
<sequence length="205" mass="23000">MLSHCDRVGSKGTPYSGFSRFLPRVLLCNRDWSGEWPGIRTRLLSARVPPPPRSRQSRRSPAYGTDGVHIPLSSGAMGFGVVPSAITFGKARDALRAHMSNGETGRNAYISLTHVPMEEIIAFRRVGHHTSPMFLRRVGCPPLLRRESCSWRSWRLVQSRLLCTLAVAPNGQLGSLGVDWWIIRRGSVTCPPPIRRPRPHHRHPF</sequence>
<dbReference type="Proteomes" id="UP000813824">
    <property type="component" value="Unassembled WGS sequence"/>
</dbReference>
<protein>
    <submittedName>
        <fullName evidence="2">Uncharacterized protein</fullName>
    </submittedName>
</protein>
<gene>
    <name evidence="2" type="ORF">BXZ70DRAFT_485001</name>
</gene>
<dbReference type="EMBL" id="JAEVFJ010000036">
    <property type="protein sequence ID" value="KAH8091400.1"/>
    <property type="molecule type" value="Genomic_DNA"/>
</dbReference>
<proteinExistence type="predicted"/>
<organism evidence="2 3">
    <name type="scientific">Cristinia sonorae</name>
    <dbReference type="NCBI Taxonomy" id="1940300"/>
    <lineage>
        <taxon>Eukaryota</taxon>
        <taxon>Fungi</taxon>
        <taxon>Dikarya</taxon>
        <taxon>Basidiomycota</taxon>
        <taxon>Agaricomycotina</taxon>
        <taxon>Agaricomycetes</taxon>
        <taxon>Agaricomycetidae</taxon>
        <taxon>Agaricales</taxon>
        <taxon>Pleurotineae</taxon>
        <taxon>Stephanosporaceae</taxon>
        <taxon>Cristinia</taxon>
    </lineage>
</organism>
<feature type="region of interest" description="Disordered" evidence="1">
    <location>
        <begin position="45"/>
        <end position="65"/>
    </location>
</feature>
<keyword evidence="3" id="KW-1185">Reference proteome</keyword>
<accession>A0A8K0UH13</accession>
<evidence type="ECO:0000313" key="3">
    <source>
        <dbReference type="Proteomes" id="UP000813824"/>
    </source>
</evidence>
<evidence type="ECO:0000313" key="2">
    <source>
        <dbReference type="EMBL" id="KAH8091400.1"/>
    </source>
</evidence>
<evidence type="ECO:0000256" key="1">
    <source>
        <dbReference type="SAM" id="MobiDB-lite"/>
    </source>
</evidence>
<reference evidence="2" key="1">
    <citation type="journal article" date="2021" name="New Phytol.">
        <title>Evolutionary innovations through gain and loss of genes in the ectomycorrhizal Boletales.</title>
        <authorList>
            <person name="Wu G."/>
            <person name="Miyauchi S."/>
            <person name="Morin E."/>
            <person name="Kuo A."/>
            <person name="Drula E."/>
            <person name="Varga T."/>
            <person name="Kohler A."/>
            <person name="Feng B."/>
            <person name="Cao Y."/>
            <person name="Lipzen A."/>
            <person name="Daum C."/>
            <person name="Hundley H."/>
            <person name="Pangilinan J."/>
            <person name="Johnson J."/>
            <person name="Barry K."/>
            <person name="LaButti K."/>
            <person name="Ng V."/>
            <person name="Ahrendt S."/>
            <person name="Min B."/>
            <person name="Choi I.G."/>
            <person name="Park H."/>
            <person name="Plett J.M."/>
            <person name="Magnuson J."/>
            <person name="Spatafora J.W."/>
            <person name="Nagy L.G."/>
            <person name="Henrissat B."/>
            <person name="Grigoriev I.V."/>
            <person name="Yang Z.L."/>
            <person name="Xu J."/>
            <person name="Martin F.M."/>
        </authorList>
    </citation>
    <scope>NUCLEOTIDE SEQUENCE</scope>
    <source>
        <strain evidence="2">KKN 215</strain>
    </source>
</reference>
<name>A0A8K0UH13_9AGAR</name>
<dbReference type="AlphaFoldDB" id="A0A8K0UH13"/>